<evidence type="ECO:0000313" key="3">
    <source>
        <dbReference type="Proteomes" id="UP000009046"/>
    </source>
</evidence>
<dbReference type="VEuPathDB" id="VectorBase:PHUM597480"/>
<dbReference type="GeneID" id="8236834"/>
<reference evidence="2" key="3">
    <citation type="submission" date="2021-02" db="UniProtKB">
        <authorList>
            <consortium name="EnsemblMetazoa"/>
        </authorList>
    </citation>
    <scope>IDENTIFICATION</scope>
    <source>
        <strain evidence="2">USDA</strain>
    </source>
</reference>
<name>E0W2V5_PEDHC</name>
<dbReference type="KEGG" id="phu:Phum_PHUM597480"/>
<dbReference type="AlphaFoldDB" id="E0W2V5"/>
<dbReference type="HOGENOM" id="CLU_1534401_0_0_1"/>
<dbReference type="EnsemblMetazoa" id="PHUM597480-RA">
    <property type="protein sequence ID" value="PHUM597480-PA"/>
    <property type="gene ID" value="PHUM597480"/>
</dbReference>
<accession>E0W2V5</accession>
<dbReference type="EMBL" id="DS235879">
    <property type="protein sequence ID" value="EEB19961.1"/>
    <property type="molecule type" value="Genomic_DNA"/>
</dbReference>
<sequence length="175" mass="21287">MFFLYILVKKRRRWWRWKSILTKRGDRLTEIFSFHTPYLPRWPKTPPPPPQPSLVHKSFLSSSAPIRRTGTTEERHGGWVSLLKIDLRPFYTPRYIGNGFDKRSAVKRLCRRLGRFLWIRLEKSGENWRTRIVWISLENSKNILEKTGEFWRTFWRRLENSGQDWRISWKNLGKN</sequence>
<evidence type="ECO:0000313" key="1">
    <source>
        <dbReference type="EMBL" id="EEB19961.1"/>
    </source>
</evidence>
<reference evidence="1" key="2">
    <citation type="submission" date="2007-04" db="EMBL/GenBank/DDBJ databases">
        <title>The genome of the human body louse.</title>
        <authorList>
            <consortium name="The Human Body Louse Genome Consortium"/>
            <person name="Kirkness E."/>
            <person name="Walenz B."/>
            <person name="Hass B."/>
            <person name="Bruggner R."/>
            <person name="Strausberg R."/>
        </authorList>
    </citation>
    <scope>NUCLEOTIDE SEQUENCE</scope>
    <source>
        <strain evidence="1">USDA</strain>
    </source>
</reference>
<gene>
    <name evidence="2" type="primary">8236834</name>
    <name evidence="1" type="ORF">Phum_PHUM597480</name>
</gene>
<dbReference type="InParanoid" id="E0W2V5"/>
<dbReference type="EMBL" id="AAZO01007286">
    <property type="status" value="NOT_ANNOTATED_CDS"/>
    <property type="molecule type" value="Genomic_DNA"/>
</dbReference>
<keyword evidence="3" id="KW-1185">Reference proteome</keyword>
<proteinExistence type="predicted"/>
<reference evidence="1" key="1">
    <citation type="submission" date="2007-04" db="EMBL/GenBank/DDBJ databases">
        <title>Annotation of Pediculus humanus corporis strain USDA.</title>
        <authorList>
            <person name="Kirkness E."/>
            <person name="Hannick L."/>
            <person name="Hass B."/>
            <person name="Bruggner R."/>
            <person name="Lawson D."/>
            <person name="Bidwell S."/>
            <person name="Joardar V."/>
            <person name="Caler E."/>
            <person name="Walenz B."/>
            <person name="Inman J."/>
            <person name="Schobel S."/>
            <person name="Galinsky K."/>
            <person name="Amedeo P."/>
            <person name="Strausberg R."/>
        </authorList>
    </citation>
    <scope>NUCLEOTIDE SEQUENCE</scope>
    <source>
        <strain evidence="1">USDA</strain>
    </source>
</reference>
<dbReference type="Proteomes" id="UP000009046">
    <property type="component" value="Unassembled WGS sequence"/>
</dbReference>
<dbReference type="RefSeq" id="XP_002432699.1">
    <property type="nucleotide sequence ID" value="XM_002432654.1"/>
</dbReference>
<evidence type="ECO:0000313" key="2">
    <source>
        <dbReference type="EnsemblMetazoa" id="PHUM597480-PA"/>
    </source>
</evidence>
<protein>
    <submittedName>
        <fullName evidence="1 2">Uncharacterized protein</fullName>
    </submittedName>
</protein>
<organism>
    <name type="scientific">Pediculus humanus subsp. corporis</name>
    <name type="common">Body louse</name>
    <dbReference type="NCBI Taxonomy" id="121224"/>
    <lineage>
        <taxon>Eukaryota</taxon>
        <taxon>Metazoa</taxon>
        <taxon>Ecdysozoa</taxon>
        <taxon>Arthropoda</taxon>
        <taxon>Hexapoda</taxon>
        <taxon>Insecta</taxon>
        <taxon>Pterygota</taxon>
        <taxon>Neoptera</taxon>
        <taxon>Paraneoptera</taxon>
        <taxon>Psocodea</taxon>
        <taxon>Troctomorpha</taxon>
        <taxon>Phthiraptera</taxon>
        <taxon>Anoplura</taxon>
        <taxon>Pediculidae</taxon>
        <taxon>Pediculus</taxon>
    </lineage>
</organism>
<dbReference type="CTD" id="8236834"/>